<keyword evidence="1" id="KW-0547">Nucleotide-binding</keyword>
<dbReference type="EC" id="5.6.2.3" evidence="1"/>
<keyword evidence="1" id="KW-0227">DNA damage</keyword>
<comment type="cofactor">
    <cofactor evidence="1">
        <name>Mg(2+)</name>
        <dbReference type="ChEBI" id="CHEBI:18420"/>
    </cofactor>
</comment>
<comment type="catalytic activity">
    <reaction evidence="1">
        <text>ATP + H2O = ADP + phosphate + H(+)</text>
        <dbReference type="Rhea" id="RHEA:13065"/>
        <dbReference type="ChEBI" id="CHEBI:15377"/>
        <dbReference type="ChEBI" id="CHEBI:15378"/>
        <dbReference type="ChEBI" id="CHEBI:30616"/>
        <dbReference type="ChEBI" id="CHEBI:43474"/>
        <dbReference type="ChEBI" id="CHEBI:456216"/>
        <dbReference type="EC" id="5.6.2.3"/>
    </reaction>
</comment>
<keyword evidence="1" id="KW-0233">DNA recombination</keyword>
<keyword evidence="1" id="KW-0378">Hydrolase</keyword>
<dbReference type="GeneID" id="125776152"/>
<name>A0ABM3J184_BACDO</name>
<dbReference type="SUPFAM" id="SSF52540">
    <property type="entry name" value="P-loop containing nucleoside triphosphate hydrolases"/>
    <property type="match status" value="2"/>
</dbReference>
<evidence type="ECO:0000313" key="3">
    <source>
        <dbReference type="Proteomes" id="UP001652620"/>
    </source>
</evidence>
<evidence type="ECO:0000256" key="1">
    <source>
        <dbReference type="RuleBase" id="RU363044"/>
    </source>
</evidence>
<dbReference type="InterPro" id="IPR027417">
    <property type="entry name" value="P-loop_NTPase"/>
</dbReference>
<dbReference type="InterPro" id="IPR010285">
    <property type="entry name" value="DNA_helicase_pif1-like_DEAD"/>
</dbReference>
<gene>
    <name evidence="4" type="primary">LOC125776152</name>
</gene>
<feature type="domain" description="DNA helicase Pif1-like DEAD-box helicase" evidence="2">
    <location>
        <begin position="168"/>
        <end position="319"/>
    </location>
</feature>
<sequence length="458" mass="52440">MADDFNEYKREMVTLYTPFRDEENEILADTKFIQIYDDNEMLILERHKEFSSNLDIQKTIEICRELCHEDELNQDDDAEGDNVGRLFPEANLFQELYNADHIMKDDLQLATLNKLGAIAKKRDNLMSNEQFYELMRMANQTQKALLMHVIANLKPITTPNNDGFCNAYIACASTGKAEIAIDGTTIHTALKISLSKLLPLSIEVAQQYRMLFKYVQVILIDEVSMVGAELLSQIDARLKQITGNFQDNFGGMDIIFIGDLRQLPPVRATPIYQVTKRRIAEPTLWRDLKFYELDKVMRQANADFSSLLTKIGNGEELDQEQIHLIESRFYTREEADRLCPHGIRLYLTNNASQFVRQKLHKKTVIDTGGLPYEIILVLDKWYIITTNLDVSDGLANGAVGKLVHIETDEAGAVTRVWLEFPDSPKAGRRSGEKLLHSSKQTTSATRQFPLHEELLRYI</sequence>
<evidence type="ECO:0000313" key="4">
    <source>
        <dbReference type="RefSeq" id="XP_049302993.1"/>
    </source>
</evidence>
<dbReference type="PANTHER" id="PTHR47642">
    <property type="entry name" value="ATP-DEPENDENT DNA HELICASE"/>
    <property type="match status" value="1"/>
</dbReference>
<accession>A0ABM3J184</accession>
<keyword evidence="3" id="KW-1185">Reference proteome</keyword>
<dbReference type="RefSeq" id="XP_049302993.1">
    <property type="nucleotide sequence ID" value="XM_049447036.1"/>
</dbReference>
<keyword evidence="1" id="KW-0347">Helicase</keyword>
<dbReference type="InterPro" id="IPR051055">
    <property type="entry name" value="PIF1_helicase"/>
</dbReference>
<dbReference type="Gene3D" id="3.40.50.300">
    <property type="entry name" value="P-loop containing nucleotide triphosphate hydrolases"/>
    <property type="match status" value="1"/>
</dbReference>
<evidence type="ECO:0000259" key="2">
    <source>
        <dbReference type="Pfam" id="PF05970"/>
    </source>
</evidence>
<comment type="similarity">
    <text evidence="1">Belongs to the helicase family.</text>
</comment>
<keyword evidence="1" id="KW-0234">DNA repair</keyword>
<keyword evidence="1" id="KW-0067">ATP-binding</keyword>
<reference evidence="3" key="1">
    <citation type="submission" date="2025-05" db="UniProtKB">
        <authorList>
            <consortium name="RefSeq"/>
        </authorList>
    </citation>
    <scope>NUCLEOTIDE SEQUENCE [LARGE SCALE GENOMIC DNA]</scope>
</reference>
<dbReference type="Proteomes" id="UP001652620">
    <property type="component" value="Chromosome 2"/>
</dbReference>
<organism evidence="3 4">
    <name type="scientific">Bactrocera dorsalis</name>
    <name type="common">Oriental fruit fly</name>
    <name type="synonym">Dacus dorsalis</name>
    <dbReference type="NCBI Taxonomy" id="27457"/>
    <lineage>
        <taxon>Eukaryota</taxon>
        <taxon>Metazoa</taxon>
        <taxon>Ecdysozoa</taxon>
        <taxon>Arthropoda</taxon>
        <taxon>Hexapoda</taxon>
        <taxon>Insecta</taxon>
        <taxon>Pterygota</taxon>
        <taxon>Neoptera</taxon>
        <taxon>Endopterygota</taxon>
        <taxon>Diptera</taxon>
        <taxon>Brachycera</taxon>
        <taxon>Muscomorpha</taxon>
        <taxon>Tephritoidea</taxon>
        <taxon>Tephritidae</taxon>
        <taxon>Bactrocera</taxon>
        <taxon>Bactrocera</taxon>
    </lineage>
</organism>
<reference evidence="4" key="2">
    <citation type="submission" date="2025-08" db="UniProtKB">
        <authorList>
            <consortium name="RefSeq"/>
        </authorList>
    </citation>
    <scope>IDENTIFICATION</scope>
    <source>
        <tissue evidence="4">Adult</tissue>
    </source>
</reference>
<protein>
    <recommendedName>
        <fullName evidence="1">ATP-dependent DNA helicase</fullName>
        <ecNumber evidence="1">5.6.2.3</ecNumber>
    </recommendedName>
</protein>
<dbReference type="Pfam" id="PF05970">
    <property type="entry name" value="PIF1"/>
    <property type="match status" value="1"/>
</dbReference>
<proteinExistence type="inferred from homology"/>